<reference evidence="1 2" key="1">
    <citation type="submission" date="2017-03" db="EMBL/GenBank/DDBJ databases">
        <authorList>
            <person name="Afonso C.L."/>
            <person name="Miller P.J."/>
            <person name="Scott M.A."/>
            <person name="Spackman E."/>
            <person name="Goraichik I."/>
            <person name="Dimitrov K.M."/>
            <person name="Suarez D.L."/>
            <person name="Swayne D.E."/>
        </authorList>
    </citation>
    <scope>NUCLEOTIDE SEQUENCE [LARGE SCALE GENOMIC DNA]</scope>
    <source>
        <strain evidence="1 2">Mu101</strain>
    </source>
</reference>
<dbReference type="RefSeq" id="WP_025778341.1">
    <property type="nucleotide sequence ID" value="NZ_CP026734.1"/>
</dbReference>
<keyword evidence="1" id="KW-0378">Hydrolase</keyword>
<dbReference type="GO" id="GO:0004040">
    <property type="term" value="F:amidase activity"/>
    <property type="evidence" value="ECO:0007669"/>
    <property type="project" value="UniProtKB-EC"/>
</dbReference>
<organism evidence="1 2">
    <name type="scientific">Brevibacterium linens</name>
    <dbReference type="NCBI Taxonomy" id="1703"/>
    <lineage>
        <taxon>Bacteria</taxon>
        <taxon>Bacillati</taxon>
        <taxon>Actinomycetota</taxon>
        <taxon>Actinomycetes</taxon>
        <taxon>Micrococcales</taxon>
        <taxon>Brevibacteriaceae</taxon>
        <taxon>Brevibacterium</taxon>
    </lineage>
</organism>
<dbReference type="EC" id="3.5.1.4" evidence="1"/>
<gene>
    <name evidence="1" type="ORF">BLIN101_00397</name>
</gene>
<sequence>MSEEMLWWSTRELAARIAAKEVSAREALQVHLDRIDAVNPVLNAVVTRDDEAAFAQAEAADSATARGESFGPLHGVPMTHKDTHDTAGMRTTWGSPLMADRVPESDALIIARLKAAGITTTGKTNVPEFAAGSHTFNEVFGTTVNPYDRTKSASGSSGGVGAVLAAGIQASGDGSDMGGSLRSPASFNNVVGLRPSNGRIPHTAPGNPYAWLGQSGFMARTVSDVALLMSVASGPHPSAPASILESGRVFDLPEFARAADHSPDLTGLRVGFSPDLDGLLPVEAEVKDIVASTAQVFSGLGAQVDAEIPNLTDADEVFNVRRALDFVGSWGGLYEAHPEHIKESVRWNIRMGLDLTGAEVVAAESARTRLHGEIDRYFAGHDVLVLTTCQVLPFDADIEYPTQINGVQLENYLDWMRALCLISATGCPAISVPAGFSASGLPVGVQIVAKPGADVELLRVAHAFESATGHHRRRPEL</sequence>
<evidence type="ECO:0000313" key="1">
    <source>
        <dbReference type="EMBL" id="SMX65213.1"/>
    </source>
</evidence>
<dbReference type="Proteomes" id="UP000234498">
    <property type="component" value="Unassembled WGS sequence"/>
</dbReference>
<dbReference type="InterPro" id="IPR036928">
    <property type="entry name" value="AS_sf"/>
</dbReference>
<dbReference type="OrthoDB" id="182039at2"/>
<dbReference type="SUPFAM" id="SSF75304">
    <property type="entry name" value="Amidase signature (AS) enzymes"/>
    <property type="match status" value="1"/>
</dbReference>
<dbReference type="GeneID" id="303221440"/>
<name>A0A2H1HQJ3_BRELN</name>
<dbReference type="AlphaFoldDB" id="A0A2H1HQJ3"/>
<accession>A0A2H1HQJ3</accession>
<dbReference type="PANTHER" id="PTHR11895:SF76">
    <property type="entry name" value="INDOLEACETAMIDE HYDROLASE"/>
    <property type="match status" value="1"/>
</dbReference>
<dbReference type="InterPro" id="IPR000120">
    <property type="entry name" value="Amidase"/>
</dbReference>
<dbReference type="EMBL" id="FXZA01000001">
    <property type="protein sequence ID" value="SMX65213.1"/>
    <property type="molecule type" value="Genomic_DNA"/>
</dbReference>
<dbReference type="PANTHER" id="PTHR11895">
    <property type="entry name" value="TRANSAMIDASE"/>
    <property type="match status" value="1"/>
</dbReference>
<evidence type="ECO:0000313" key="2">
    <source>
        <dbReference type="Proteomes" id="UP000234498"/>
    </source>
</evidence>
<protein>
    <submittedName>
        <fullName evidence="1">Amidase</fullName>
        <ecNumber evidence="1">3.5.1.4</ecNumber>
    </submittedName>
</protein>
<dbReference type="Gene3D" id="3.90.1300.10">
    <property type="entry name" value="Amidase signature (AS) domain"/>
    <property type="match status" value="1"/>
</dbReference>
<proteinExistence type="predicted"/>
<dbReference type="InterPro" id="IPR023631">
    <property type="entry name" value="Amidase_dom"/>
</dbReference>
<dbReference type="Pfam" id="PF01425">
    <property type="entry name" value="Amidase"/>
    <property type="match status" value="1"/>
</dbReference>